<dbReference type="PANTHER" id="PTHR47785">
    <property type="entry name" value="ZN(II)2CYS6 TRANSCRIPTION FACTOR (EUROFUNG)-RELATED-RELATED"/>
    <property type="match status" value="1"/>
</dbReference>
<evidence type="ECO:0000313" key="2">
    <source>
        <dbReference type="EMBL" id="KAL2787938.1"/>
    </source>
</evidence>
<evidence type="ECO:0008006" key="4">
    <source>
        <dbReference type="Google" id="ProtNLM"/>
    </source>
</evidence>
<comment type="caution">
    <text evidence="2">The sequence shown here is derived from an EMBL/GenBank/DDBJ whole genome shotgun (WGS) entry which is preliminary data.</text>
</comment>
<dbReference type="EMBL" id="JBFTWV010000088">
    <property type="protein sequence ID" value="KAL2787938.1"/>
    <property type="molecule type" value="Genomic_DNA"/>
</dbReference>
<dbReference type="InterPro" id="IPR053181">
    <property type="entry name" value="EcdB-like_regulator"/>
</dbReference>
<protein>
    <recommendedName>
        <fullName evidence="4">Transcription factor domain-containing protein</fullName>
    </recommendedName>
</protein>
<proteinExistence type="predicted"/>
<gene>
    <name evidence="2" type="ORF">BJX66DRAFT_340793</name>
</gene>
<reference evidence="2 3" key="1">
    <citation type="submission" date="2024-07" db="EMBL/GenBank/DDBJ databases">
        <title>Section-level genome sequencing and comparative genomics of Aspergillus sections Usti and Cavernicolus.</title>
        <authorList>
            <consortium name="Lawrence Berkeley National Laboratory"/>
            <person name="Nybo J.L."/>
            <person name="Vesth T.C."/>
            <person name="Theobald S."/>
            <person name="Frisvad J.C."/>
            <person name="Larsen T.O."/>
            <person name="Kjaerboelling I."/>
            <person name="Rothschild-Mancinelli K."/>
            <person name="Lyhne E.K."/>
            <person name="Kogle M.E."/>
            <person name="Barry K."/>
            <person name="Clum A."/>
            <person name="Na H."/>
            <person name="Ledsgaard L."/>
            <person name="Lin J."/>
            <person name="Lipzen A."/>
            <person name="Kuo A."/>
            <person name="Riley R."/>
            <person name="Mondo S."/>
            <person name="Labutti K."/>
            <person name="Haridas S."/>
            <person name="Pangalinan J."/>
            <person name="Salamov A.A."/>
            <person name="Simmons B.A."/>
            <person name="Magnuson J.K."/>
            <person name="Chen J."/>
            <person name="Drula E."/>
            <person name="Henrissat B."/>
            <person name="Wiebenga A."/>
            <person name="Lubbers R.J."/>
            <person name="Gomes A.C."/>
            <person name="Makela M.R."/>
            <person name="Stajich J."/>
            <person name="Grigoriev I.V."/>
            <person name="Mortensen U.H."/>
            <person name="De Vries R.P."/>
            <person name="Baker S.E."/>
            <person name="Andersen M.R."/>
        </authorList>
    </citation>
    <scope>NUCLEOTIDE SEQUENCE [LARGE SCALE GENOMIC DNA]</scope>
    <source>
        <strain evidence="2 3">CBS 209.92</strain>
    </source>
</reference>
<evidence type="ECO:0000313" key="3">
    <source>
        <dbReference type="Proteomes" id="UP001610563"/>
    </source>
</evidence>
<sequence>MSYIDSCFGKTRSDDGFSRMQSPSDDVSTDPVVIECLVDCFFQRVHEKNPILNQDLVSSYFREYCHVIPLYDDKTCLVLLIGALGAVATQYTDEESIKLDNPERAESLRLGRCYFEAAQRRLGTVISSPGIISAQCLCLSGIYHMYIIEPISALHMFHTAGTSIKLAQDTSDTTAESQHSVFWACLKSERELLAELPIMNPALTEYPPYDHYPSPPAQSTSDQPTEWTTLERESWY</sequence>
<dbReference type="CDD" id="cd12148">
    <property type="entry name" value="fungal_TF_MHR"/>
    <property type="match status" value="1"/>
</dbReference>
<feature type="compositionally biased region" description="Polar residues" evidence="1">
    <location>
        <begin position="217"/>
        <end position="228"/>
    </location>
</feature>
<keyword evidence="3" id="KW-1185">Reference proteome</keyword>
<accession>A0ABR4FXE5</accession>
<evidence type="ECO:0000256" key="1">
    <source>
        <dbReference type="SAM" id="MobiDB-lite"/>
    </source>
</evidence>
<name>A0ABR4FXE5_9EURO</name>
<dbReference type="Proteomes" id="UP001610563">
    <property type="component" value="Unassembled WGS sequence"/>
</dbReference>
<organism evidence="2 3">
    <name type="scientific">Aspergillus keveii</name>
    <dbReference type="NCBI Taxonomy" id="714993"/>
    <lineage>
        <taxon>Eukaryota</taxon>
        <taxon>Fungi</taxon>
        <taxon>Dikarya</taxon>
        <taxon>Ascomycota</taxon>
        <taxon>Pezizomycotina</taxon>
        <taxon>Eurotiomycetes</taxon>
        <taxon>Eurotiomycetidae</taxon>
        <taxon>Eurotiales</taxon>
        <taxon>Aspergillaceae</taxon>
        <taxon>Aspergillus</taxon>
        <taxon>Aspergillus subgen. Nidulantes</taxon>
    </lineage>
</organism>
<feature type="region of interest" description="Disordered" evidence="1">
    <location>
        <begin position="209"/>
        <end position="236"/>
    </location>
</feature>
<dbReference type="PANTHER" id="PTHR47785:SF5">
    <property type="entry name" value="ZN(II)2CYS6 TRANSCRIPTION FACTOR (EUROFUNG)"/>
    <property type="match status" value="1"/>
</dbReference>